<feature type="coiled-coil region" evidence="10">
    <location>
        <begin position="58"/>
        <end position="92"/>
    </location>
</feature>
<evidence type="ECO:0000256" key="3">
    <source>
        <dbReference type="ARBA" id="ARBA00022454"/>
    </source>
</evidence>
<evidence type="ECO:0000256" key="11">
    <source>
        <dbReference type="SAM" id="MobiDB-lite"/>
    </source>
</evidence>
<evidence type="ECO:0000313" key="14">
    <source>
        <dbReference type="Proteomes" id="UP000030689"/>
    </source>
</evidence>
<organism evidence="13 14">
    <name type="scientific">Eutrema salsugineum</name>
    <name type="common">Saltwater cress</name>
    <name type="synonym">Sisymbrium salsugineum</name>
    <dbReference type="NCBI Taxonomy" id="72664"/>
    <lineage>
        <taxon>Eukaryota</taxon>
        <taxon>Viridiplantae</taxon>
        <taxon>Streptophyta</taxon>
        <taxon>Embryophyta</taxon>
        <taxon>Tracheophyta</taxon>
        <taxon>Spermatophyta</taxon>
        <taxon>Magnoliopsida</taxon>
        <taxon>eudicotyledons</taxon>
        <taxon>Gunneridae</taxon>
        <taxon>Pentapetalae</taxon>
        <taxon>rosids</taxon>
        <taxon>malvids</taxon>
        <taxon>Brassicales</taxon>
        <taxon>Brassicaceae</taxon>
        <taxon>Eutremeae</taxon>
        <taxon>Eutrema</taxon>
    </lineage>
</organism>
<dbReference type="eggNOG" id="KOG4657">
    <property type="taxonomic scope" value="Eukaryota"/>
</dbReference>
<dbReference type="Gene3D" id="3.30.457.50">
    <property type="entry name" value="Chromosome segregation protein Spc25"/>
    <property type="match status" value="1"/>
</dbReference>
<keyword evidence="8 9" id="KW-0137">Centromere</keyword>
<dbReference type="InterPro" id="IPR013255">
    <property type="entry name" value="Spc25_C"/>
</dbReference>
<evidence type="ECO:0000256" key="8">
    <source>
        <dbReference type="ARBA" id="ARBA00023328"/>
    </source>
</evidence>
<dbReference type="AlphaFoldDB" id="V4LPQ4"/>
<evidence type="ECO:0000256" key="5">
    <source>
        <dbReference type="ARBA" id="ARBA00022776"/>
    </source>
</evidence>
<evidence type="ECO:0000313" key="13">
    <source>
        <dbReference type="EMBL" id="ESQ45779.1"/>
    </source>
</evidence>
<keyword evidence="5 9" id="KW-0498">Mitosis</keyword>
<keyword evidence="9" id="KW-0995">Kinetochore</keyword>
<name>V4LPQ4_EUTSA</name>
<sequence>MESISEIGGGDTAKKTTMASLGLMCDKDMNEQRLKMDSFIASPFQRSMDSVLERAKATAQSQVELANMKARLRDAEDELVKVLAEKTRKEARQVGLRDSISATQSRIEVLRRTLQLQKSKREEHAKLHAANRLSLSVSKDNTGKVTEEKGDIQETISWYNQALGFHVEAGHGVKFTFTNIDAKRHTREFSFTVHYGNDIYTLLDCNPQLDGIEERVQELNKTNDLFGFVRLMRDKFLKATFSELPTNSENPKQETSIISASAPAITETSMSTPENKGSKVQLNRRHKRSSDSPLPSPAPTSSARRSSRLKGLWWPW</sequence>
<keyword evidence="4 9" id="KW-0132">Cell division</keyword>
<reference evidence="13 14" key="1">
    <citation type="journal article" date="2013" name="Front. Plant Sci.">
        <title>The Reference Genome of the Halophytic Plant Eutrema salsugineum.</title>
        <authorList>
            <person name="Yang R."/>
            <person name="Jarvis D.E."/>
            <person name="Chen H."/>
            <person name="Beilstein M.A."/>
            <person name="Grimwood J."/>
            <person name="Jenkins J."/>
            <person name="Shu S."/>
            <person name="Prochnik S."/>
            <person name="Xin M."/>
            <person name="Ma C."/>
            <person name="Schmutz J."/>
            <person name="Wing R.A."/>
            <person name="Mitchell-Olds T."/>
            <person name="Schumaker K.S."/>
            <person name="Wang X."/>
        </authorList>
    </citation>
    <scope>NUCLEOTIDE SEQUENCE [LARGE SCALE GENOMIC DNA]</scope>
</reference>
<comment type="subunit">
    <text evidence="9">Component of the NDC80 complex.</text>
</comment>
<evidence type="ECO:0000256" key="9">
    <source>
        <dbReference type="RuleBase" id="RU367150"/>
    </source>
</evidence>
<evidence type="ECO:0000256" key="1">
    <source>
        <dbReference type="ARBA" id="ARBA00004584"/>
    </source>
</evidence>
<dbReference type="Proteomes" id="UP000030689">
    <property type="component" value="Unassembled WGS sequence"/>
</dbReference>
<dbReference type="EMBL" id="KI517435">
    <property type="protein sequence ID" value="ESQ45779.1"/>
    <property type="molecule type" value="Genomic_DNA"/>
</dbReference>
<dbReference type="GO" id="GO:0007059">
    <property type="term" value="P:chromosome segregation"/>
    <property type="evidence" value="ECO:0007669"/>
    <property type="project" value="InterPro"/>
</dbReference>
<keyword evidence="3 9" id="KW-0158">Chromosome</keyword>
<accession>V4LPQ4</accession>
<dbReference type="GO" id="GO:0005634">
    <property type="term" value="C:nucleus"/>
    <property type="evidence" value="ECO:0007669"/>
    <property type="project" value="UniProtKB-SubCell"/>
</dbReference>
<feature type="compositionally biased region" description="Polar residues" evidence="11">
    <location>
        <begin position="266"/>
        <end position="281"/>
    </location>
</feature>
<evidence type="ECO:0000259" key="12">
    <source>
        <dbReference type="Pfam" id="PF08234"/>
    </source>
</evidence>
<dbReference type="PANTHER" id="PTHR14281:SF0">
    <property type="entry name" value="KINETOCHORE PROTEIN SPC25"/>
    <property type="match status" value="1"/>
</dbReference>
<dbReference type="GO" id="GO:0031262">
    <property type="term" value="C:Ndc80 complex"/>
    <property type="evidence" value="ECO:0007669"/>
    <property type="project" value="InterPro"/>
</dbReference>
<dbReference type="Pfam" id="PF08234">
    <property type="entry name" value="Spindle_Spc25"/>
    <property type="match status" value="1"/>
</dbReference>
<evidence type="ECO:0000256" key="4">
    <source>
        <dbReference type="ARBA" id="ARBA00022618"/>
    </source>
</evidence>
<protein>
    <recommendedName>
        <fullName evidence="9">Kinetochore protein SPC25</fullName>
    </recommendedName>
</protein>
<keyword evidence="7 9" id="KW-0131">Cell cycle</keyword>
<dbReference type="OMA" id="QETARCQ"/>
<comment type="function">
    <text evidence="9">Acts as a component of the essential kinetochore-associated NDC80 complex, which is required for chromosome segregation and spindle checkpoint activity.</text>
</comment>
<feature type="region of interest" description="Disordered" evidence="11">
    <location>
        <begin position="263"/>
        <end position="316"/>
    </location>
</feature>
<dbReference type="CDD" id="cd23784">
    <property type="entry name" value="RWD_Spc25"/>
    <property type="match status" value="1"/>
</dbReference>
<evidence type="ECO:0000256" key="10">
    <source>
        <dbReference type="SAM" id="Coils"/>
    </source>
</evidence>
<comment type="similarity">
    <text evidence="2 9">Belongs to the SPC25 family.</text>
</comment>
<keyword evidence="9" id="KW-0539">Nucleus</keyword>
<evidence type="ECO:0000256" key="2">
    <source>
        <dbReference type="ARBA" id="ARBA00006379"/>
    </source>
</evidence>
<dbReference type="KEGG" id="eus:EUTSA_v10010553mg"/>
<dbReference type="InterPro" id="IPR045143">
    <property type="entry name" value="Spc25"/>
</dbReference>
<keyword evidence="14" id="KW-1185">Reference proteome</keyword>
<dbReference type="PANTHER" id="PTHR14281">
    <property type="entry name" value="KINETOCHORE PROTEIN SPC25-RELATED"/>
    <property type="match status" value="1"/>
</dbReference>
<evidence type="ECO:0000256" key="6">
    <source>
        <dbReference type="ARBA" id="ARBA00023054"/>
    </source>
</evidence>
<comment type="subcellular location">
    <subcellularLocation>
        <location evidence="1">Chromosome</location>
        <location evidence="1">Centromere</location>
    </subcellularLocation>
    <subcellularLocation>
        <location evidence="9">Nucleus</location>
    </subcellularLocation>
    <subcellularLocation>
        <location evidence="9">Chromosome</location>
        <location evidence="9">Centromere</location>
        <location evidence="9">Kinetochore</location>
    </subcellularLocation>
</comment>
<proteinExistence type="inferred from homology"/>
<dbReference type="Gramene" id="ESQ45779">
    <property type="protein sequence ID" value="ESQ45779"/>
    <property type="gene ID" value="EUTSA_v10010553mg"/>
</dbReference>
<dbReference type="GO" id="GO:0051301">
    <property type="term" value="P:cell division"/>
    <property type="evidence" value="ECO:0007669"/>
    <property type="project" value="UniProtKB-UniRule"/>
</dbReference>
<dbReference type="STRING" id="72664.V4LPQ4"/>
<dbReference type="FunFam" id="3.30.457.50:FF:000001">
    <property type="entry name" value="Probable kinetochore protein spc25"/>
    <property type="match status" value="1"/>
</dbReference>
<evidence type="ECO:0000256" key="7">
    <source>
        <dbReference type="ARBA" id="ARBA00023306"/>
    </source>
</evidence>
<gene>
    <name evidence="13" type="ORF">EUTSA_v10010553mg</name>
</gene>
<keyword evidence="6 10" id="KW-0175">Coiled coil</keyword>
<feature type="domain" description="Chromosome segregation protein Spc25 C-terminal" evidence="12">
    <location>
        <begin position="169"/>
        <end position="236"/>
    </location>
</feature>